<dbReference type="RefSeq" id="WP_189308297.1">
    <property type="nucleotide sequence ID" value="NZ_BMRP01000067.1"/>
</dbReference>
<dbReference type="EMBL" id="BMRP01000067">
    <property type="protein sequence ID" value="GGV00578.1"/>
    <property type="molecule type" value="Genomic_DNA"/>
</dbReference>
<name>A0ABQ2VPR1_9ACTN</name>
<protein>
    <submittedName>
        <fullName evidence="2">Transposase</fullName>
    </submittedName>
</protein>
<keyword evidence="3" id="KW-1185">Reference proteome</keyword>
<feature type="region of interest" description="Disordered" evidence="1">
    <location>
        <begin position="120"/>
        <end position="151"/>
    </location>
</feature>
<sequence>MRADNTQHIVDAARRRSEYTRAKAIQALRTLDAAGEPVTFETVAKRAGVSRSWLYAQPDLRTEIEQLRAAHRREPRSPVPARQRTSDASLLRRLEAANARIRRLTEANQQLREQLAHALGEQRAATTRTNPPRAGAGNPRRGNSLASSSLH</sequence>
<dbReference type="InterPro" id="IPR046229">
    <property type="entry name" value="TnpC-like"/>
</dbReference>
<proteinExistence type="predicted"/>
<dbReference type="Pfam" id="PF19776">
    <property type="entry name" value="DUF6262"/>
    <property type="match status" value="1"/>
</dbReference>
<evidence type="ECO:0000313" key="2">
    <source>
        <dbReference type="EMBL" id="GGV00578.1"/>
    </source>
</evidence>
<accession>A0ABQ2VPR1</accession>
<evidence type="ECO:0000313" key="3">
    <source>
        <dbReference type="Proteomes" id="UP000654471"/>
    </source>
</evidence>
<dbReference type="Gene3D" id="1.10.10.60">
    <property type="entry name" value="Homeodomain-like"/>
    <property type="match status" value="1"/>
</dbReference>
<feature type="region of interest" description="Disordered" evidence="1">
    <location>
        <begin position="69"/>
        <end position="90"/>
    </location>
</feature>
<comment type="caution">
    <text evidence="2">The sequence shown here is derived from an EMBL/GenBank/DDBJ whole genome shotgun (WGS) entry which is preliminary data.</text>
</comment>
<evidence type="ECO:0000256" key="1">
    <source>
        <dbReference type="SAM" id="MobiDB-lite"/>
    </source>
</evidence>
<gene>
    <name evidence="2" type="ORF">GCM10010211_79830</name>
</gene>
<dbReference type="Proteomes" id="UP000654471">
    <property type="component" value="Unassembled WGS sequence"/>
</dbReference>
<reference evidence="3" key="1">
    <citation type="journal article" date="2019" name="Int. J. Syst. Evol. Microbiol.">
        <title>The Global Catalogue of Microorganisms (GCM) 10K type strain sequencing project: providing services to taxonomists for standard genome sequencing and annotation.</title>
        <authorList>
            <consortium name="The Broad Institute Genomics Platform"/>
            <consortium name="The Broad Institute Genome Sequencing Center for Infectious Disease"/>
            <person name="Wu L."/>
            <person name="Ma J."/>
        </authorList>
    </citation>
    <scope>NUCLEOTIDE SEQUENCE [LARGE SCALE GENOMIC DNA]</scope>
    <source>
        <strain evidence="3">JCM 3399</strain>
    </source>
</reference>
<organism evidence="2 3">
    <name type="scientific">Streptomyces albospinus</name>
    <dbReference type="NCBI Taxonomy" id="285515"/>
    <lineage>
        <taxon>Bacteria</taxon>
        <taxon>Bacillati</taxon>
        <taxon>Actinomycetota</taxon>
        <taxon>Actinomycetes</taxon>
        <taxon>Kitasatosporales</taxon>
        <taxon>Streptomycetaceae</taxon>
        <taxon>Streptomyces</taxon>
    </lineage>
</organism>